<evidence type="ECO:0000256" key="1">
    <source>
        <dbReference type="SAM" id="Phobius"/>
    </source>
</evidence>
<feature type="transmembrane region" description="Helical" evidence="1">
    <location>
        <begin position="100"/>
        <end position="119"/>
    </location>
</feature>
<evidence type="ECO:0000313" key="2">
    <source>
        <dbReference type="Proteomes" id="UP000887572"/>
    </source>
</evidence>
<dbReference type="InterPro" id="IPR052954">
    <property type="entry name" value="GPCR-Ligand_Int"/>
</dbReference>
<evidence type="ECO:0000313" key="3">
    <source>
        <dbReference type="WBParaSite" id="Gr19_v10_g1324.t1"/>
    </source>
</evidence>
<feature type="transmembrane region" description="Helical" evidence="1">
    <location>
        <begin position="268"/>
        <end position="287"/>
    </location>
</feature>
<feature type="transmembrane region" description="Helical" evidence="1">
    <location>
        <begin position="51"/>
        <end position="72"/>
    </location>
</feature>
<dbReference type="PANTHER" id="PTHR46641">
    <property type="entry name" value="FMRFAMIDE RECEPTOR-RELATED"/>
    <property type="match status" value="1"/>
</dbReference>
<name>A0A914H385_GLORO</name>
<keyword evidence="1" id="KW-0812">Transmembrane</keyword>
<keyword evidence="1" id="KW-0472">Membrane</keyword>
<dbReference type="Proteomes" id="UP000887572">
    <property type="component" value="Unplaced"/>
</dbReference>
<accession>A0A914H385</accession>
<feature type="transmembrane region" description="Helical" evidence="1">
    <location>
        <begin position="182"/>
        <end position="210"/>
    </location>
</feature>
<reference evidence="3" key="1">
    <citation type="submission" date="2022-11" db="UniProtKB">
        <authorList>
            <consortium name="WormBaseParasite"/>
        </authorList>
    </citation>
    <scope>IDENTIFICATION</scope>
</reference>
<protein>
    <submittedName>
        <fullName evidence="3">G-protein coupled receptors family 1 profile domain-containing protein</fullName>
    </submittedName>
</protein>
<dbReference type="PANTHER" id="PTHR46641:SF25">
    <property type="entry name" value="CNMAMIDE RECEPTOR-RELATED"/>
    <property type="match status" value="1"/>
</dbReference>
<dbReference type="Gene3D" id="1.20.1070.10">
    <property type="entry name" value="Rhodopsin 7-helix transmembrane proteins"/>
    <property type="match status" value="1"/>
</dbReference>
<dbReference type="WBParaSite" id="Gr19_v10_g1324.t1">
    <property type="protein sequence ID" value="Gr19_v10_g1324.t1"/>
    <property type="gene ID" value="Gr19_v10_g1324"/>
</dbReference>
<feature type="transmembrane region" description="Helical" evidence="1">
    <location>
        <begin position="140"/>
        <end position="162"/>
    </location>
</feature>
<dbReference type="AlphaFoldDB" id="A0A914H385"/>
<sequence length="385" mass="45011">MNERKEQQRFHDKKTIHMQEFRSQEIFYREDETLNFRLTKSSTHFLKQNKLLALLAVADLCSSLGILTLGLMRKALYERIVETSQVPLETIWSCASKPFVYLRLIGVIVPPWIVLWISSERFMAVLTPQIYCRHIFNRSRFMLPIILLYSVLSLGFVYFVAWSKRNDPVEAYCGRRKIFTKYYSIYTFLVDIFSYSIALAINCATACRLARLQSHLKSRACIQRQANRVHYMLIISLFATLAVTVPNALFLSSILFHKWMHFDLTDPSNWMITAKCAANFFIFLLFMEEFRVRIYEILGCISRNPSRERQYEVSALGLAMTNRRRTVSVSVVGHWDQRRKPPDDSFFVLADMLLNKTSNSNNEKLAVGLGRIEIEERITRRSANF</sequence>
<dbReference type="CDD" id="cd00637">
    <property type="entry name" value="7tm_classA_rhodopsin-like"/>
    <property type="match status" value="1"/>
</dbReference>
<proteinExistence type="predicted"/>
<feature type="transmembrane region" description="Helical" evidence="1">
    <location>
        <begin position="231"/>
        <end position="256"/>
    </location>
</feature>
<dbReference type="SUPFAM" id="SSF81321">
    <property type="entry name" value="Family A G protein-coupled receptor-like"/>
    <property type="match status" value="1"/>
</dbReference>
<organism evidence="2 3">
    <name type="scientific">Globodera rostochiensis</name>
    <name type="common">Golden nematode worm</name>
    <name type="synonym">Heterodera rostochiensis</name>
    <dbReference type="NCBI Taxonomy" id="31243"/>
    <lineage>
        <taxon>Eukaryota</taxon>
        <taxon>Metazoa</taxon>
        <taxon>Ecdysozoa</taxon>
        <taxon>Nematoda</taxon>
        <taxon>Chromadorea</taxon>
        <taxon>Rhabditida</taxon>
        <taxon>Tylenchina</taxon>
        <taxon>Tylenchomorpha</taxon>
        <taxon>Tylenchoidea</taxon>
        <taxon>Heteroderidae</taxon>
        <taxon>Heteroderinae</taxon>
        <taxon>Globodera</taxon>
    </lineage>
</organism>
<keyword evidence="1" id="KW-1133">Transmembrane helix</keyword>
<keyword evidence="2" id="KW-1185">Reference proteome</keyword>